<sequence length="506" mass="53080">MTGSGQHGDPDQPTSRDHEPVPSGTPASESGTPDLPDEVAREPEPRQPQHPSAPPADDDLLGFDPDPDPAPRPKPVHQHGMAVATEPVAEQRPNVPARSFHRKSDYVAVALIVVAVVVAALVVHQTSDAAATVSRTTAEPMVQLPQPTALPPSFAEVWRAPSPATYAPVVAGPAVVTGEGGEMAGRDPLTGEKKWTYSRDLPLCTVGVAWGQPFAVYTKKGWTGGNGPQSGNCSEITGVDGSTGKRTLSRNGNAGMGTRLVTDGTHLVMTGRRLLEVLRYDLVKALEYGKVEAEVQPNKQPRTDCEFGSVAIGGNRLGVIERCPDDLGDRLTVQKPNPKDNDTPEVAFSSVLNGRGARLVAVTAERALVALPNPARLVTLDVNGGQVAEQPLDIPASDLAGDPPGLVTPLVEGSSNMYWFTGSKLVALSSGELRPQWTVDNAVGSPTLFSGRLVVPVPEGLLVLDAVTGARIGSVPVRREQPGPVTLATAGPVILEQRGGTLVALR</sequence>
<dbReference type="InterPro" id="IPR015943">
    <property type="entry name" value="WD40/YVTN_repeat-like_dom_sf"/>
</dbReference>
<keyword evidence="2" id="KW-0812">Transmembrane</keyword>
<dbReference type="InterPro" id="IPR011047">
    <property type="entry name" value="Quinoprotein_ADH-like_sf"/>
</dbReference>
<dbReference type="Gene3D" id="2.130.10.10">
    <property type="entry name" value="YVTN repeat-like/Quinoprotein amine dehydrogenase"/>
    <property type="match status" value="1"/>
</dbReference>
<dbReference type="RefSeq" id="WP_377857407.1">
    <property type="nucleotide sequence ID" value="NZ_JBHLZU010000020.1"/>
</dbReference>
<feature type="transmembrane region" description="Helical" evidence="2">
    <location>
        <begin position="106"/>
        <end position="124"/>
    </location>
</feature>
<keyword evidence="2" id="KW-0472">Membrane</keyword>
<feature type="compositionally biased region" description="Basic and acidic residues" evidence="1">
    <location>
        <begin position="38"/>
        <end position="47"/>
    </location>
</feature>
<gene>
    <name evidence="3" type="ORF">ACFFQA_25920</name>
</gene>
<comment type="caution">
    <text evidence="3">The sequence shown here is derived from an EMBL/GenBank/DDBJ whole genome shotgun (WGS) entry which is preliminary data.</text>
</comment>
<dbReference type="EMBL" id="JBHLZU010000020">
    <property type="protein sequence ID" value="MFB9907389.1"/>
    <property type="molecule type" value="Genomic_DNA"/>
</dbReference>
<dbReference type="SUPFAM" id="SSF50998">
    <property type="entry name" value="Quinoprotein alcohol dehydrogenase-like"/>
    <property type="match status" value="1"/>
</dbReference>
<evidence type="ECO:0000256" key="1">
    <source>
        <dbReference type="SAM" id="MobiDB-lite"/>
    </source>
</evidence>
<dbReference type="Proteomes" id="UP001589693">
    <property type="component" value="Unassembled WGS sequence"/>
</dbReference>
<name>A0ABV6A2M8_9PSEU</name>
<feature type="compositionally biased region" description="Basic and acidic residues" evidence="1">
    <location>
        <begin position="8"/>
        <end position="20"/>
    </location>
</feature>
<feature type="region of interest" description="Disordered" evidence="1">
    <location>
        <begin position="1"/>
        <end position="78"/>
    </location>
</feature>
<accession>A0ABV6A2M8</accession>
<reference evidence="3 4" key="1">
    <citation type="submission" date="2024-09" db="EMBL/GenBank/DDBJ databases">
        <authorList>
            <person name="Sun Q."/>
            <person name="Mori K."/>
        </authorList>
    </citation>
    <scope>NUCLEOTIDE SEQUENCE [LARGE SCALE GENOMIC DNA]</scope>
    <source>
        <strain evidence="3 4">TBRC 7907</strain>
    </source>
</reference>
<evidence type="ECO:0008006" key="5">
    <source>
        <dbReference type="Google" id="ProtNLM"/>
    </source>
</evidence>
<evidence type="ECO:0000256" key="2">
    <source>
        <dbReference type="SAM" id="Phobius"/>
    </source>
</evidence>
<proteinExistence type="predicted"/>
<protein>
    <recommendedName>
        <fullName evidence="5">PQQ-binding-like beta-propeller repeat protein</fullName>
    </recommendedName>
</protein>
<evidence type="ECO:0000313" key="4">
    <source>
        <dbReference type="Proteomes" id="UP001589693"/>
    </source>
</evidence>
<organism evidence="3 4">
    <name type="scientific">Allokutzneria oryzae</name>
    <dbReference type="NCBI Taxonomy" id="1378989"/>
    <lineage>
        <taxon>Bacteria</taxon>
        <taxon>Bacillati</taxon>
        <taxon>Actinomycetota</taxon>
        <taxon>Actinomycetes</taxon>
        <taxon>Pseudonocardiales</taxon>
        <taxon>Pseudonocardiaceae</taxon>
        <taxon>Allokutzneria</taxon>
    </lineage>
</organism>
<keyword evidence="2" id="KW-1133">Transmembrane helix</keyword>
<keyword evidence="4" id="KW-1185">Reference proteome</keyword>
<feature type="compositionally biased region" description="Acidic residues" evidence="1">
    <location>
        <begin position="56"/>
        <end position="67"/>
    </location>
</feature>
<evidence type="ECO:0000313" key="3">
    <source>
        <dbReference type="EMBL" id="MFB9907389.1"/>
    </source>
</evidence>